<dbReference type="SMART" id="SM00494">
    <property type="entry name" value="ChtBD2"/>
    <property type="match status" value="4"/>
</dbReference>
<keyword evidence="5" id="KW-0325">Glycoprotein</keyword>
<accession>A0A1B0GIR3</accession>
<protein>
    <recommendedName>
        <fullName evidence="6">Chitin-binding type-2 domain-containing protein</fullName>
    </recommendedName>
</protein>
<evidence type="ECO:0000256" key="1">
    <source>
        <dbReference type="ARBA" id="ARBA00022669"/>
    </source>
</evidence>
<dbReference type="Pfam" id="PF01607">
    <property type="entry name" value="CBM_14"/>
    <property type="match status" value="4"/>
</dbReference>
<evidence type="ECO:0000256" key="5">
    <source>
        <dbReference type="ARBA" id="ARBA00023180"/>
    </source>
</evidence>
<evidence type="ECO:0000256" key="3">
    <source>
        <dbReference type="ARBA" id="ARBA00022737"/>
    </source>
</evidence>
<feature type="domain" description="Chitin-binding type-2" evidence="6">
    <location>
        <begin position="120"/>
        <end position="182"/>
    </location>
</feature>
<dbReference type="Proteomes" id="UP000092461">
    <property type="component" value="Unassembled WGS sequence"/>
</dbReference>
<dbReference type="EMBL" id="AJWK01015334">
    <property type="status" value="NOT_ANNOTATED_CDS"/>
    <property type="molecule type" value="Genomic_DNA"/>
</dbReference>
<feature type="domain" description="Chitin-binding type-2" evidence="6">
    <location>
        <begin position="56"/>
        <end position="112"/>
    </location>
</feature>
<keyword evidence="8" id="KW-1185">Reference proteome</keyword>
<dbReference type="VEuPathDB" id="VectorBase:LLOJ004853"/>
<keyword evidence="1" id="KW-0147">Chitin-binding</keyword>
<evidence type="ECO:0000313" key="8">
    <source>
        <dbReference type="Proteomes" id="UP000092461"/>
    </source>
</evidence>
<name>A0A1B0GIR3_LUTLO</name>
<dbReference type="PANTHER" id="PTHR23301:SF0">
    <property type="entry name" value="CHITIN-BINDING TYPE-2 DOMAIN-CONTAINING PROTEIN-RELATED"/>
    <property type="match status" value="1"/>
</dbReference>
<dbReference type="EnsemblMetazoa" id="LLOJ004853-RA">
    <property type="protein sequence ID" value="LLOJ004853-PA"/>
    <property type="gene ID" value="LLOJ004853"/>
</dbReference>
<dbReference type="AlphaFoldDB" id="A0A1B0GIR3"/>
<organism evidence="7 8">
    <name type="scientific">Lutzomyia longipalpis</name>
    <name type="common">Sand fly</name>
    <dbReference type="NCBI Taxonomy" id="7200"/>
    <lineage>
        <taxon>Eukaryota</taxon>
        <taxon>Metazoa</taxon>
        <taxon>Ecdysozoa</taxon>
        <taxon>Arthropoda</taxon>
        <taxon>Hexapoda</taxon>
        <taxon>Insecta</taxon>
        <taxon>Pterygota</taxon>
        <taxon>Neoptera</taxon>
        <taxon>Endopterygota</taxon>
        <taxon>Diptera</taxon>
        <taxon>Nematocera</taxon>
        <taxon>Psychodoidea</taxon>
        <taxon>Psychodidae</taxon>
        <taxon>Lutzomyia</taxon>
        <taxon>Lutzomyia</taxon>
    </lineage>
</organism>
<dbReference type="InterPro" id="IPR036508">
    <property type="entry name" value="Chitin-bd_dom_sf"/>
</dbReference>
<dbReference type="GO" id="GO:0008061">
    <property type="term" value="F:chitin binding"/>
    <property type="evidence" value="ECO:0007669"/>
    <property type="project" value="UniProtKB-KW"/>
</dbReference>
<keyword evidence="2" id="KW-0732">Signal</keyword>
<dbReference type="InterPro" id="IPR051940">
    <property type="entry name" value="Chitin_bind-dev_reg"/>
</dbReference>
<sequence>MNEVYVQQHPSNCSKYILCFNGVVHIRNCAPGLEWDSSREQCNVPADAQCQPSVCPLDNDPHNLIFLYDDNQCENFAICVNGLPQWRSCIPGFHWDRVNEWCTTPQKAGCEKWEEPPIDEIECHEDSPLRNPHPTECGMYFLCVDGQSFLRHCADGLIFDYITQSCTKPMQRNGELDHVCENDDESPIREHPDTCLKFIVCDSGTAWPLPCADGHVFVRELYACVPGNVETCEPF</sequence>
<dbReference type="VEuPathDB" id="VectorBase:LLONM1_002016"/>
<dbReference type="Gene3D" id="2.170.140.10">
    <property type="entry name" value="Chitin binding domain"/>
    <property type="match status" value="4"/>
</dbReference>
<dbReference type="PROSITE" id="PS50940">
    <property type="entry name" value="CHIT_BIND_II"/>
    <property type="match status" value="3"/>
</dbReference>
<dbReference type="InterPro" id="IPR002557">
    <property type="entry name" value="Chitin-bd_dom"/>
</dbReference>
<dbReference type="PANTHER" id="PTHR23301">
    <property type="entry name" value="CHITIN BINDING PERITROPHIN-A"/>
    <property type="match status" value="1"/>
</dbReference>
<keyword evidence="3" id="KW-0677">Repeat</keyword>
<dbReference type="SUPFAM" id="SSF57625">
    <property type="entry name" value="Invertebrate chitin-binding proteins"/>
    <property type="match status" value="4"/>
</dbReference>
<evidence type="ECO:0000259" key="6">
    <source>
        <dbReference type="PROSITE" id="PS50940"/>
    </source>
</evidence>
<proteinExistence type="predicted"/>
<reference evidence="7" key="1">
    <citation type="submission" date="2020-05" db="UniProtKB">
        <authorList>
            <consortium name="EnsemblMetazoa"/>
        </authorList>
    </citation>
    <scope>IDENTIFICATION</scope>
    <source>
        <strain evidence="7">Jacobina</strain>
    </source>
</reference>
<evidence type="ECO:0000313" key="7">
    <source>
        <dbReference type="EnsemblMetazoa" id="LLOJ004853-PA"/>
    </source>
</evidence>
<feature type="domain" description="Chitin-binding type-2" evidence="6">
    <location>
        <begin position="1"/>
        <end position="52"/>
    </location>
</feature>
<dbReference type="GO" id="GO:0005576">
    <property type="term" value="C:extracellular region"/>
    <property type="evidence" value="ECO:0007669"/>
    <property type="project" value="InterPro"/>
</dbReference>
<evidence type="ECO:0000256" key="4">
    <source>
        <dbReference type="ARBA" id="ARBA00023157"/>
    </source>
</evidence>
<keyword evidence="4" id="KW-1015">Disulfide bond</keyword>
<evidence type="ECO:0000256" key="2">
    <source>
        <dbReference type="ARBA" id="ARBA00022729"/>
    </source>
</evidence>